<keyword evidence="2" id="KW-1185">Reference proteome</keyword>
<organism evidence="1 2">
    <name type="scientific">Streptomyces mexicanus</name>
    <dbReference type="NCBI Taxonomy" id="178566"/>
    <lineage>
        <taxon>Bacteria</taxon>
        <taxon>Bacillati</taxon>
        <taxon>Actinomycetota</taxon>
        <taxon>Actinomycetes</taxon>
        <taxon>Kitasatosporales</taxon>
        <taxon>Streptomycetaceae</taxon>
        <taxon>Streptomyces</taxon>
    </lineage>
</organism>
<dbReference type="RefSeq" id="WP_159674461.1">
    <property type="nucleotide sequence ID" value="NZ_JACMHY010000005.1"/>
</dbReference>
<comment type="caution">
    <text evidence="1">The sequence shown here is derived from an EMBL/GenBank/DDBJ whole genome shotgun (WGS) entry which is preliminary data.</text>
</comment>
<dbReference type="AlphaFoldDB" id="A0A7X1HZZ8"/>
<evidence type="ECO:0000313" key="2">
    <source>
        <dbReference type="Proteomes" id="UP000517694"/>
    </source>
</evidence>
<dbReference type="OrthoDB" id="4293508at2"/>
<dbReference type="Proteomes" id="UP000517694">
    <property type="component" value="Unassembled WGS sequence"/>
</dbReference>
<reference evidence="1 2" key="1">
    <citation type="submission" date="2020-08" db="EMBL/GenBank/DDBJ databases">
        <title>Whole-Genome Sequence of French Clinical Streptomyces mexicanus Strain Q0842.</title>
        <authorList>
            <person name="Boxberger M."/>
            <person name="La Scola B."/>
        </authorList>
    </citation>
    <scope>NUCLEOTIDE SEQUENCE [LARGE SCALE GENOMIC DNA]</scope>
    <source>
        <strain evidence="1 2">Marseille-Q0842</strain>
    </source>
</reference>
<dbReference type="EMBL" id="JACMHY010000005">
    <property type="protein sequence ID" value="MBC2866295.1"/>
    <property type="molecule type" value="Genomic_DNA"/>
</dbReference>
<sequence length="117" mass="13123">MSERYYGDPRRIQAGTEQLRQIADLARSITADFLDEISATVDWPGTSDDFAQKVRPKEQQERQTAKDTCTAIRDAIVGITEGTLQNLESMTRVRDQALEAIGKQTNQVESVGDHGRR</sequence>
<accession>A0A7X1HZZ8</accession>
<gene>
    <name evidence="1" type="ORF">H1R13_15260</name>
</gene>
<name>A0A7X1HZZ8_9ACTN</name>
<protein>
    <submittedName>
        <fullName evidence="1">Uncharacterized protein</fullName>
    </submittedName>
</protein>
<evidence type="ECO:0000313" key="1">
    <source>
        <dbReference type="EMBL" id="MBC2866295.1"/>
    </source>
</evidence>
<proteinExistence type="predicted"/>